<evidence type="ECO:0000313" key="1">
    <source>
        <dbReference type="EMBL" id="DAE16213.1"/>
    </source>
</evidence>
<organism evidence="1">
    <name type="scientific">Siphoviridae sp. ctdmY20</name>
    <dbReference type="NCBI Taxonomy" id="2825586"/>
    <lineage>
        <taxon>Viruses</taxon>
        <taxon>Duplodnaviria</taxon>
        <taxon>Heunggongvirae</taxon>
        <taxon>Uroviricota</taxon>
        <taxon>Caudoviricetes</taxon>
    </lineage>
</organism>
<reference evidence="1" key="1">
    <citation type="journal article" date="2021" name="Proc. Natl. Acad. Sci. U.S.A.">
        <title>A Catalog of Tens of Thousands of Viruses from Human Metagenomes Reveals Hidden Associations with Chronic Diseases.</title>
        <authorList>
            <person name="Tisza M.J."/>
            <person name="Buck C.B."/>
        </authorList>
    </citation>
    <scope>NUCLEOTIDE SEQUENCE</scope>
    <source>
        <strain evidence="1">CtdmY20</strain>
    </source>
</reference>
<protein>
    <submittedName>
        <fullName evidence="1">Uncharacterized protein</fullName>
    </submittedName>
</protein>
<sequence>MQFNQLFLNLYLKNIHILLTRYITCAILNVSSQDT</sequence>
<dbReference type="EMBL" id="BK015617">
    <property type="protein sequence ID" value="DAE16213.1"/>
    <property type="molecule type" value="Genomic_DNA"/>
</dbReference>
<accession>A0A8S5QBS5</accession>
<proteinExistence type="predicted"/>
<name>A0A8S5QBS5_9CAUD</name>